<proteinExistence type="predicted"/>
<dbReference type="EMBL" id="VZZK01000009">
    <property type="protein sequence ID" value="KAB1079368.1"/>
    <property type="molecule type" value="Genomic_DNA"/>
</dbReference>
<dbReference type="AlphaFoldDB" id="A0A6L3T787"/>
<name>A0A6L3T787_9HYPH</name>
<accession>A0A6L3T787</accession>
<comment type="caution">
    <text evidence="1">The sequence shown here is derived from an EMBL/GenBank/DDBJ whole genome shotgun (WGS) entry which is preliminary data.</text>
</comment>
<dbReference type="OrthoDB" id="8448675at2"/>
<dbReference type="RefSeq" id="WP_151000103.1">
    <property type="nucleotide sequence ID" value="NZ_VZZK01000009.1"/>
</dbReference>
<organism evidence="1 2">
    <name type="scientific">Methylobacterium soli</name>
    <dbReference type="NCBI Taxonomy" id="553447"/>
    <lineage>
        <taxon>Bacteria</taxon>
        <taxon>Pseudomonadati</taxon>
        <taxon>Pseudomonadota</taxon>
        <taxon>Alphaproteobacteria</taxon>
        <taxon>Hyphomicrobiales</taxon>
        <taxon>Methylobacteriaceae</taxon>
        <taxon>Methylobacterium</taxon>
    </lineage>
</organism>
<gene>
    <name evidence="1" type="ORF">F6X53_11220</name>
</gene>
<sequence length="90" mass="10049">MQDRRAEQRFRVNEIGSVAIDEHTNIPCLIYDQSSIGVRLTMVDTSGVPDTFVLFGDRFPGARICTAAWRTSEEIGAFFDQPAERIALTA</sequence>
<dbReference type="Proteomes" id="UP000474159">
    <property type="component" value="Unassembled WGS sequence"/>
</dbReference>
<reference evidence="1 2" key="1">
    <citation type="submission" date="2019-09" db="EMBL/GenBank/DDBJ databases">
        <title>YIM 48816 draft genome.</title>
        <authorList>
            <person name="Jiang L."/>
        </authorList>
    </citation>
    <scope>NUCLEOTIDE SEQUENCE [LARGE SCALE GENOMIC DNA]</scope>
    <source>
        <strain evidence="1 2">YIM 48816</strain>
    </source>
</reference>
<evidence type="ECO:0000313" key="2">
    <source>
        <dbReference type="Proteomes" id="UP000474159"/>
    </source>
</evidence>
<protein>
    <submittedName>
        <fullName evidence="1">PilZ domain-containing protein</fullName>
    </submittedName>
</protein>
<evidence type="ECO:0000313" key="1">
    <source>
        <dbReference type="EMBL" id="KAB1079368.1"/>
    </source>
</evidence>
<keyword evidence="2" id="KW-1185">Reference proteome</keyword>